<dbReference type="InterPro" id="IPR036390">
    <property type="entry name" value="WH_DNA-bd_sf"/>
</dbReference>
<sequence length="176" mass="20447">MNREEAVLHPVRMKIIQMLMKEPRTAQEMLKEIDAAQATMYRHLRILEKAEIISVEGEKQVRGALEKTYVLHAEKASFRGGDVAEWSGEDFRKAFLMYHIHLLQLVGDYTSGNIDAEADGFGFHQVELFLDEEDFKEFQQEYVQLLQKYEAKRDTAARRRTLAAAFIPEKKQGRDL</sequence>
<dbReference type="InterPro" id="IPR011991">
    <property type="entry name" value="ArsR-like_HTH"/>
</dbReference>
<dbReference type="InterPro" id="IPR036388">
    <property type="entry name" value="WH-like_DNA-bd_sf"/>
</dbReference>
<evidence type="ECO:0000313" key="3">
    <source>
        <dbReference type="EMBL" id="SDO09889.1"/>
    </source>
</evidence>
<dbReference type="Gene3D" id="1.10.10.10">
    <property type="entry name" value="Winged helix-like DNA-binding domain superfamily/Winged helix DNA-binding domain"/>
    <property type="match status" value="1"/>
</dbReference>
<dbReference type="Proteomes" id="UP000198778">
    <property type="component" value="Unassembled WGS sequence"/>
</dbReference>
<evidence type="ECO:0000259" key="2">
    <source>
        <dbReference type="SMART" id="SM00418"/>
    </source>
</evidence>
<organism evidence="3 4">
    <name type="scientific">Alkalicoccus daliensis</name>
    <dbReference type="NCBI Taxonomy" id="745820"/>
    <lineage>
        <taxon>Bacteria</taxon>
        <taxon>Bacillati</taxon>
        <taxon>Bacillota</taxon>
        <taxon>Bacilli</taxon>
        <taxon>Bacillales</taxon>
        <taxon>Bacillaceae</taxon>
        <taxon>Alkalicoccus</taxon>
    </lineage>
</organism>
<keyword evidence="4" id="KW-1185">Reference proteome</keyword>
<dbReference type="InterPro" id="IPR001845">
    <property type="entry name" value="HTH_ArsR_DNA-bd_dom"/>
</dbReference>
<dbReference type="Pfam" id="PF12840">
    <property type="entry name" value="HTH_20"/>
    <property type="match status" value="1"/>
</dbReference>
<feature type="domain" description="HTH arsR-type" evidence="2">
    <location>
        <begin position="6"/>
        <end position="85"/>
    </location>
</feature>
<dbReference type="GO" id="GO:0003677">
    <property type="term" value="F:DNA binding"/>
    <property type="evidence" value="ECO:0007669"/>
    <property type="project" value="UniProtKB-KW"/>
</dbReference>
<evidence type="ECO:0000256" key="1">
    <source>
        <dbReference type="ARBA" id="ARBA00023125"/>
    </source>
</evidence>
<dbReference type="GO" id="GO:0003700">
    <property type="term" value="F:DNA-binding transcription factor activity"/>
    <property type="evidence" value="ECO:0007669"/>
    <property type="project" value="InterPro"/>
</dbReference>
<accession>A0A1H0GSR3</accession>
<evidence type="ECO:0000313" key="4">
    <source>
        <dbReference type="Proteomes" id="UP000198778"/>
    </source>
</evidence>
<dbReference type="STRING" id="745820.SAMN04488053_10718"/>
<dbReference type="SMART" id="SM00418">
    <property type="entry name" value="HTH_ARSR"/>
    <property type="match status" value="1"/>
</dbReference>
<keyword evidence="1" id="KW-0238">DNA-binding</keyword>
<reference evidence="4" key="1">
    <citation type="submission" date="2016-10" db="EMBL/GenBank/DDBJ databases">
        <authorList>
            <person name="Varghese N."/>
            <person name="Submissions S."/>
        </authorList>
    </citation>
    <scope>NUCLEOTIDE SEQUENCE [LARGE SCALE GENOMIC DNA]</scope>
    <source>
        <strain evidence="4">CGMCC 1.10369</strain>
    </source>
</reference>
<dbReference type="RefSeq" id="WP_175444269.1">
    <property type="nucleotide sequence ID" value="NZ_FNIL01000007.1"/>
</dbReference>
<dbReference type="SUPFAM" id="SSF46785">
    <property type="entry name" value="Winged helix' DNA-binding domain"/>
    <property type="match status" value="1"/>
</dbReference>
<dbReference type="EMBL" id="FNIL01000007">
    <property type="protein sequence ID" value="SDO09889.1"/>
    <property type="molecule type" value="Genomic_DNA"/>
</dbReference>
<dbReference type="NCBIfam" id="NF005061">
    <property type="entry name" value="PRK06474.1"/>
    <property type="match status" value="1"/>
</dbReference>
<protein>
    <submittedName>
        <fullName evidence="3">Helix-turn-helix domain-containing protein</fullName>
    </submittedName>
</protein>
<dbReference type="CDD" id="cd00090">
    <property type="entry name" value="HTH_ARSR"/>
    <property type="match status" value="1"/>
</dbReference>
<gene>
    <name evidence="3" type="ORF">SAMN04488053_10718</name>
</gene>
<dbReference type="AlphaFoldDB" id="A0A1H0GSR3"/>
<dbReference type="Gene3D" id="6.10.140.2180">
    <property type="match status" value="1"/>
</dbReference>
<proteinExistence type="predicted"/>
<name>A0A1H0GSR3_9BACI</name>